<evidence type="ECO:0000313" key="2">
    <source>
        <dbReference type="Proteomes" id="UP000651112"/>
    </source>
</evidence>
<organism evidence="1 2">
    <name type="scientific">Sphingobacterium chuzhouense</name>
    <dbReference type="NCBI Taxonomy" id="1742264"/>
    <lineage>
        <taxon>Bacteria</taxon>
        <taxon>Pseudomonadati</taxon>
        <taxon>Bacteroidota</taxon>
        <taxon>Sphingobacteriia</taxon>
        <taxon>Sphingobacteriales</taxon>
        <taxon>Sphingobacteriaceae</taxon>
        <taxon>Sphingobacterium</taxon>
    </lineage>
</organism>
<proteinExistence type="predicted"/>
<dbReference type="RefSeq" id="WP_190313390.1">
    <property type="nucleotide sequence ID" value="NZ_JACNYL010000002.1"/>
</dbReference>
<gene>
    <name evidence="1" type="ORF">H8B21_08710</name>
</gene>
<protein>
    <recommendedName>
        <fullName evidence="3">Glycosyltransferase</fullName>
    </recommendedName>
</protein>
<reference evidence="1 2" key="1">
    <citation type="submission" date="2020-08" db="EMBL/GenBank/DDBJ databases">
        <title>Sphingobacterium sp. DN00404 isolated from aquaculture water.</title>
        <authorList>
            <person name="Zhang M."/>
        </authorList>
    </citation>
    <scope>NUCLEOTIDE SEQUENCE [LARGE SCALE GENOMIC DNA]</scope>
    <source>
        <strain evidence="1 2">KCTC 42746</strain>
    </source>
</reference>
<keyword evidence="2" id="KW-1185">Reference proteome</keyword>
<dbReference type="EMBL" id="JACNYL010000002">
    <property type="protein sequence ID" value="MBD1421644.1"/>
    <property type="molecule type" value="Genomic_DNA"/>
</dbReference>
<evidence type="ECO:0000313" key="1">
    <source>
        <dbReference type="EMBL" id="MBD1421644.1"/>
    </source>
</evidence>
<accession>A0ABR7XR37</accession>
<comment type="caution">
    <text evidence="1">The sequence shown here is derived from an EMBL/GenBank/DDBJ whole genome shotgun (WGS) entry which is preliminary data.</text>
</comment>
<sequence>MQQKGYLTEFATPNHPVWDWSLLKELIPALPQLDLSHIQRLTNQVGIIQHAKYTIPNYHHGYCLDDNARALILVTMAYQQQPTAALRESINTYLAYMLYMQLENGQFRNFLSFDNTFLDKVGSEDSYGRTIWALGFFLKIDPHSEFAPLAQEIFLKALPNCLQLRSNRAVAYCLLGLLHYYEKHSAIDPGVLNHIAVLSAFLQEEFNEASTADWQWFEKIIAYDNAVMPLSLLRAATVLRNETANKIGMASALFLDSLLFSSGHLSTVGNSNWYPYREGKSKFGQQPIEIPSMLLLYKQIYLLTDDEHYKNRMIQTFQWFFGGNDLGLHLYDPVSKGCSDGLERYGINENQGAESTISFWKAFLYLCTSFD</sequence>
<name>A0ABR7XR37_9SPHI</name>
<dbReference type="Proteomes" id="UP000651112">
    <property type="component" value="Unassembled WGS sequence"/>
</dbReference>
<evidence type="ECO:0008006" key="3">
    <source>
        <dbReference type="Google" id="ProtNLM"/>
    </source>
</evidence>